<gene>
    <name evidence="11" type="ORF">D0867_10880</name>
</gene>
<dbReference type="OrthoDB" id="10261634at2759"/>
<dbReference type="Proteomes" id="UP000271337">
    <property type="component" value="Unassembled WGS sequence"/>
</dbReference>
<comment type="similarity">
    <text evidence="3">Belongs to the TPT transporter family. SLC35D subfamily.</text>
</comment>
<dbReference type="GO" id="GO:0005789">
    <property type="term" value="C:endoplasmic reticulum membrane"/>
    <property type="evidence" value="ECO:0007669"/>
    <property type="project" value="UniProtKB-SubCell"/>
</dbReference>
<evidence type="ECO:0000256" key="9">
    <source>
        <dbReference type="SAM" id="Phobius"/>
    </source>
</evidence>
<reference evidence="11 12" key="1">
    <citation type="journal article" date="2018" name="BMC Genomics">
        <title>Genomic evidence for intraspecific hybridization in a clonal and extremely halotolerant yeast.</title>
        <authorList>
            <person name="Gostincar C."/>
            <person name="Stajich J.E."/>
            <person name="Zupancic J."/>
            <person name="Zalar P."/>
            <person name="Gunde-Cimerman N."/>
        </authorList>
    </citation>
    <scope>NUCLEOTIDE SEQUENCE [LARGE SCALE GENOMIC DNA]</scope>
    <source>
        <strain evidence="11 12">EXF-6669</strain>
    </source>
</reference>
<evidence type="ECO:0000256" key="8">
    <source>
        <dbReference type="SAM" id="MobiDB-lite"/>
    </source>
</evidence>
<feature type="transmembrane region" description="Helical" evidence="9">
    <location>
        <begin position="268"/>
        <end position="286"/>
    </location>
</feature>
<feature type="transmembrane region" description="Helical" evidence="9">
    <location>
        <begin position="155"/>
        <end position="178"/>
    </location>
</feature>
<evidence type="ECO:0000256" key="5">
    <source>
        <dbReference type="ARBA" id="ARBA00022692"/>
    </source>
</evidence>
<protein>
    <recommendedName>
        <fullName evidence="10">Sugar phosphate transporter domain-containing protein</fullName>
    </recommendedName>
</protein>
<feature type="transmembrane region" description="Helical" evidence="9">
    <location>
        <begin position="233"/>
        <end position="256"/>
    </location>
</feature>
<feature type="transmembrane region" description="Helical" evidence="9">
    <location>
        <begin position="306"/>
        <end position="323"/>
    </location>
</feature>
<feature type="compositionally biased region" description="Basic and acidic residues" evidence="8">
    <location>
        <begin position="47"/>
        <end position="57"/>
    </location>
</feature>
<evidence type="ECO:0000313" key="12">
    <source>
        <dbReference type="Proteomes" id="UP000271337"/>
    </source>
</evidence>
<feature type="transmembrane region" description="Helical" evidence="9">
    <location>
        <begin position="75"/>
        <end position="96"/>
    </location>
</feature>
<comment type="subunit">
    <text evidence="4">Homooligomer.</text>
</comment>
<evidence type="ECO:0000256" key="3">
    <source>
        <dbReference type="ARBA" id="ARBA00010425"/>
    </source>
</evidence>
<feature type="region of interest" description="Disordered" evidence="8">
    <location>
        <begin position="1"/>
        <end position="64"/>
    </location>
</feature>
<dbReference type="EMBL" id="QWIL01001468">
    <property type="protein sequence ID" value="RMY02914.1"/>
    <property type="molecule type" value="Genomic_DNA"/>
</dbReference>
<dbReference type="Pfam" id="PF03151">
    <property type="entry name" value="TPT"/>
    <property type="match status" value="1"/>
</dbReference>
<dbReference type="AlphaFoldDB" id="A0A3M6YIR0"/>
<evidence type="ECO:0000256" key="1">
    <source>
        <dbReference type="ARBA" id="ARBA00003420"/>
    </source>
</evidence>
<feature type="transmembrane region" description="Helical" evidence="9">
    <location>
        <begin position="121"/>
        <end position="143"/>
    </location>
</feature>
<dbReference type="PANTHER" id="PTHR11132">
    <property type="entry name" value="SOLUTE CARRIER FAMILY 35"/>
    <property type="match status" value="1"/>
</dbReference>
<comment type="subcellular location">
    <subcellularLocation>
        <location evidence="2">Endoplasmic reticulum membrane</location>
        <topology evidence="2">Multi-pass membrane protein</topology>
    </subcellularLocation>
</comment>
<keyword evidence="5 9" id="KW-0812">Transmembrane</keyword>
<evidence type="ECO:0000313" key="11">
    <source>
        <dbReference type="EMBL" id="RMY02914.1"/>
    </source>
</evidence>
<comment type="caution">
    <text evidence="11">The sequence shown here is derived from an EMBL/GenBank/DDBJ whole genome shotgun (WGS) entry which is preliminary data.</text>
</comment>
<accession>A0A3M6YIR0</accession>
<evidence type="ECO:0000256" key="6">
    <source>
        <dbReference type="ARBA" id="ARBA00022989"/>
    </source>
</evidence>
<evidence type="ECO:0000256" key="2">
    <source>
        <dbReference type="ARBA" id="ARBA00004477"/>
    </source>
</evidence>
<dbReference type="InterPro" id="IPR004853">
    <property type="entry name" value="Sugar_P_trans_dom"/>
</dbReference>
<evidence type="ECO:0000256" key="4">
    <source>
        <dbReference type="ARBA" id="ARBA00011182"/>
    </source>
</evidence>
<keyword evidence="6 9" id="KW-1133">Transmembrane helix</keyword>
<keyword evidence="7 9" id="KW-0472">Membrane</keyword>
<sequence length="391" mass="42228">MAINDEQTERSSSNYLGRPEELEMSEKDHTMTGNSAETSDNESSEGLLRKEERDLEAQSHAAPAVEHTVSPKKKLLFLGAWFFFNLALTISNKAVLGKVRSADDHPTRTVDTDSIQAKFPWLLTTLHASATSIGCFGLMGLGMVKLTALSTRENLILLAFSVLFTVNIAISNVSLAMVSVPLHQIMRSTCPVVTILIYRTLYNRSYSTPTYLSMIPLIFGVGLATAGDYYCTLIGFLLTALGVILAAVKTVATNRLMTGSLALSAMEVLLRMSPLAAVQCVLYAFITGEVREFHLAYQQGQFSGSFGMALLANAVIAFSLNMVSFQANKLAGALTMTVAGNVKQALTIALGIVLFNVQTGMMNAVGMLITLAGAAWYSKIELDNKRAKGAR</sequence>
<name>A0A3M6YIR0_HORWE</name>
<evidence type="ECO:0000256" key="7">
    <source>
        <dbReference type="ARBA" id="ARBA00023136"/>
    </source>
</evidence>
<proteinExistence type="inferred from homology"/>
<comment type="function">
    <text evidence="1">Involved in the import of GDP-mannose from the cytoplasm into the Golgi lumen.</text>
</comment>
<feature type="domain" description="Sugar phosphate transporter" evidence="10">
    <location>
        <begin position="75"/>
        <end position="378"/>
    </location>
</feature>
<organism evidence="11 12">
    <name type="scientific">Hortaea werneckii</name>
    <name type="common">Black yeast</name>
    <name type="synonym">Cladosporium werneckii</name>
    <dbReference type="NCBI Taxonomy" id="91943"/>
    <lineage>
        <taxon>Eukaryota</taxon>
        <taxon>Fungi</taxon>
        <taxon>Dikarya</taxon>
        <taxon>Ascomycota</taxon>
        <taxon>Pezizomycotina</taxon>
        <taxon>Dothideomycetes</taxon>
        <taxon>Dothideomycetidae</taxon>
        <taxon>Mycosphaerellales</taxon>
        <taxon>Teratosphaeriaceae</taxon>
        <taxon>Hortaea</taxon>
    </lineage>
</organism>
<dbReference type="InterPro" id="IPR050186">
    <property type="entry name" value="TPT_transporter"/>
</dbReference>
<evidence type="ECO:0000259" key="10">
    <source>
        <dbReference type="Pfam" id="PF03151"/>
    </source>
</evidence>
<feature type="compositionally biased region" description="Basic and acidic residues" evidence="8">
    <location>
        <begin position="18"/>
        <end position="30"/>
    </location>
</feature>